<dbReference type="Proteomes" id="UP000789702">
    <property type="component" value="Unassembled WGS sequence"/>
</dbReference>
<evidence type="ECO:0000313" key="1">
    <source>
        <dbReference type="EMBL" id="CAG8601651.1"/>
    </source>
</evidence>
<proteinExistence type="predicted"/>
<comment type="caution">
    <text evidence="1">The sequence shown here is derived from an EMBL/GenBank/DDBJ whole genome shotgun (WGS) entry which is preliminary data.</text>
</comment>
<reference evidence="1" key="1">
    <citation type="submission" date="2021-06" db="EMBL/GenBank/DDBJ databases">
        <authorList>
            <person name="Kallberg Y."/>
            <person name="Tangrot J."/>
            <person name="Rosling A."/>
        </authorList>
    </citation>
    <scope>NUCLEOTIDE SEQUENCE</scope>
    <source>
        <strain evidence="1">IL203A</strain>
    </source>
</reference>
<evidence type="ECO:0000313" key="2">
    <source>
        <dbReference type="Proteomes" id="UP000789702"/>
    </source>
</evidence>
<gene>
    <name evidence="1" type="ORF">DHETER_LOCUS7274</name>
</gene>
<organism evidence="1 2">
    <name type="scientific">Dentiscutata heterogama</name>
    <dbReference type="NCBI Taxonomy" id="1316150"/>
    <lineage>
        <taxon>Eukaryota</taxon>
        <taxon>Fungi</taxon>
        <taxon>Fungi incertae sedis</taxon>
        <taxon>Mucoromycota</taxon>
        <taxon>Glomeromycotina</taxon>
        <taxon>Glomeromycetes</taxon>
        <taxon>Diversisporales</taxon>
        <taxon>Gigasporaceae</taxon>
        <taxon>Dentiscutata</taxon>
    </lineage>
</organism>
<protein>
    <submittedName>
        <fullName evidence="1">1089_t:CDS:1</fullName>
    </submittedName>
</protein>
<dbReference type="EMBL" id="CAJVPU010010066">
    <property type="protein sequence ID" value="CAG8601651.1"/>
    <property type="molecule type" value="Genomic_DNA"/>
</dbReference>
<keyword evidence="2" id="KW-1185">Reference proteome</keyword>
<accession>A0ACA9MNK8</accession>
<name>A0ACA9MNK8_9GLOM</name>
<sequence>MSYFDNFQINESINDSAIFDYSSDSTITSDIEDTITLSDIENIIDNVDNNNNFMNIDNSNYDDNMSDIENSDFNSLENCILTTSGPIISSPIRLGPSYSLLQYLETFLLPATEDNFSLSDIKNALSNISSDDTYDTEGNLIFPQINFSNYETNLSNNILYKFDLDSFLLNTYSLNIINTPIQFFPFANKMWNLKHHNHEYCDVIDQNNIKKKDKMINIPHMQFAQFGDCNKNSVKLDFGIEFISSNTTSFNSIYWKRNTVINLLYGIGVTFSTNITRSRIDNWAHTYDICGAVGEAKQRGIRHNIFYAQAYHIEKEVFTSSIPTLLSDLNERDAVFNSEKVQNACDNLIEIFKENFNMNYGARLEYRIGYSILDYFFTILLNRLPTFFNSNPFYIIPTEDILNFKIAKLKTLLNTYNLSLNFSSQQLTSNHKVFKICLVILMKSINQSFTAIPFIKKYFGDSNSDNENNVGTLELYQIIERSNVAWLLPDIFDIDNCIVNFSSQINQQQLLITIPDEYKNITSEEKNQIENWIDIIKATNRFDNELNLLINKIWLLFIEDCINLIPRKFIITPFTSFNELSRNILDIHLTDSNYSFTTLRRCVQNDTRVSRFKMHFDYLKEITKANQGWDKLKY</sequence>